<dbReference type="EMBL" id="KV876645">
    <property type="protein sequence ID" value="RZR75245.1"/>
    <property type="molecule type" value="Genomic_DNA"/>
</dbReference>
<accession>A0A445MLX2</accession>
<name>A0A445MLX2_ENSVE</name>
<evidence type="ECO:0000313" key="1">
    <source>
        <dbReference type="EMBL" id="RZR75245.1"/>
    </source>
</evidence>
<feature type="non-terminal residue" evidence="1">
    <location>
        <position position="1"/>
    </location>
</feature>
<proteinExistence type="predicted"/>
<reference evidence="1" key="1">
    <citation type="journal article" date="2018" name="Data Brief">
        <title>Genome sequence data from 17 accessions of Ensete ventricosum, a staple food crop for millions in Ethiopia.</title>
        <authorList>
            <person name="Yemataw Z."/>
            <person name="Muzemil S."/>
            <person name="Ambachew D."/>
            <person name="Tripathi L."/>
            <person name="Tesfaye K."/>
            <person name="Chala A."/>
            <person name="Farbos A."/>
            <person name="O'Neill P."/>
            <person name="Moore K."/>
            <person name="Grant M."/>
            <person name="Studholme D.J."/>
        </authorList>
    </citation>
    <scope>NUCLEOTIDE SEQUENCE [LARGE SCALE GENOMIC DNA]</scope>
    <source>
        <tissue evidence="1">Leaf</tissue>
    </source>
</reference>
<dbReference type="Proteomes" id="UP000290560">
    <property type="component" value="Unassembled WGS sequence"/>
</dbReference>
<gene>
    <name evidence="1" type="ORF">BHM03_00052645</name>
</gene>
<protein>
    <submittedName>
        <fullName evidence="1">Uncharacterized protein</fullName>
    </submittedName>
</protein>
<organism evidence="1">
    <name type="scientific">Ensete ventricosum</name>
    <name type="common">Abyssinian banana</name>
    <name type="synonym">Musa ensete</name>
    <dbReference type="NCBI Taxonomy" id="4639"/>
    <lineage>
        <taxon>Eukaryota</taxon>
        <taxon>Viridiplantae</taxon>
        <taxon>Streptophyta</taxon>
        <taxon>Embryophyta</taxon>
        <taxon>Tracheophyta</taxon>
        <taxon>Spermatophyta</taxon>
        <taxon>Magnoliopsida</taxon>
        <taxon>Liliopsida</taxon>
        <taxon>Zingiberales</taxon>
        <taxon>Musaceae</taxon>
        <taxon>Ensete</taxon>
    </lineage>
</organism>
<dbReference type="AlphaFoldDB" id="A0A445MLX2"/>
<sequence>VLTLDAFQLCYDRGKVPIRPRSVFDLAQLPHGVPLLGDFPEFHHPFALVGRGPYSAPKSISRLFSGCLSKHFLKPAFALELGRFSTTVTIASPTADVLATDEAVETLPAPPLDFILPRLNISAQQFGLVGQQRRYGATHHPRGPLGREAPALAVGNEEKTRRLVFVAGMRIAHAESAVCSQVILGLPPT</sequence>